<dbReference type="Proteomes" id="UP001232973">
    <property type="component" value="Unassembled WGS sequence"/>
</dbReference>
<evidence type="ECO:0000259" key="3">
    <source>
        <dbReference type="PROSITE" id="PS51746"/>
    </source>
</evidence>
<keyword evidence="1 4" id="KW-0378">Hydrolase</keyword>
<organism evidence="4 5">
    <name type="scientific">Alicyclobacillus cycloheptanicus</name>
    <dbReference type="NCBI Taxonomy" id="1457"/>
    <lineage>
        <taxon>Bacteria</taxon>
        <taxon>Bacillati</taxon>
        <taxon>Bacillota</taxon>
        <taxon>Bacilli</taxon>
        <taxon>Bacillales</taxon>
        <taxon>Alicyclobacillaceae</taxon>
        <taxon>Alicyclobacillus</taxon>
    </lineage>
</organism>
<feature type="domain" description="PPM-type phosphatase" evidence="3">
    <location>
        <begin position="554"/>
        <end position="763"/>
    </location>
</feature>
<proteinExistence type="predicted"/>
<name>A0ABT9XK35_9BACL</name>
<evidence type="ECO:0000313" key="4">
    <source>
        <dbReference type="EMBL" id="MDQ0190143.1"/>
    </source>
</evidence>
<keyword evidence="2" id="KW-1133">Transmembrane helix</keyword>
<evidence type="ECO:0000256" key="1">
    <source>
        <dbReference type="ARBA" id="ARBA00022801"/>
    </source>
</evidence>
<sequence>MHSFGRMAFLALLAVLLGRASIENVVSPFCLAYFAVLTEILGLRRSWVGLFAIAGAYWHGGVTPAATAALACVLYILLRKLIFRKRDPDIHWAPFLAGFVDAASKMAAVGSVWTRYDVMIALAEGALVVILSVIFIQCLPLFTGRNANKNLRVEQVISLAIVIGSVIDGLSGVSIKGLTVGDVAVDWIVIMLATVGGPTLSTTASVVLGILSMMSGAGTLASVAVLGFAGLLSGVLKDAGRIWVSLVFVLSMGLLGATHKPNWTAVEMSCLEAAIAGLLCVLTPRQFRNELAEYVPGTAEHRLSEQQRVRRVRSLLFEKVNQMGQVFDELSATFAEAIDSQLVSDQQLLNDMVGAAAKSVCAGCPRRGRCWDREGYATYQAIVHTVAKLEESPGVHTQATQDLKDRCVRLEQMMHVLRTNLEFTHRDAQWIAKLREQRTLVAAQLAGVANVVRSIASEIDQGNEASLMGEEHVLAALEQLGLYVDHVHIVSLEPGKVEVEITQPTQGSYDNSIRVIAPLLSGIVGENITVTKTYTDEMGPCTSVFTSAQVFDVKTAVATVARDGRLVSGDTHAAVDLENGRYVIAVSDGMGNGDRAQKESKAALELLKKLLKAGFDEQLAVKTVNSTLLLRSRDEMFTTLDMALVDLFTARAEFLKVGSAPSFIRRGSQVLTITGSNVPIGILQDIEVQAIHEQLAEGDLLILMSDGVFDAPSVYDKEEWFKEQIARLETRNPQQIADTLIEAAVRINHGQIDDDMTVLVAEISRHQPEWAAIKVPGVTGLRRTLDRRKRGA</sequence>
<dbReference type="SMART" id="SM00331">
    <property type="entry name" value="PP2C_SIG"/>
    <property type="match status" value="1"/>
</dbReference>
<keyword evidence="2" id="KW-0812">Transmembrane</keyword>
<feature type="transmembrane region" description="Helical" evidence="2">
    <location>
        <begin position="119"/>
        <end position="144"/>
    </location>
</feature>
<dbReference type="Pfam" id="PF07228">
    <property type="entry name" value="SpoIIE"/>
    <property type="match status" value="1"/>
</dbReference>
<evidence type="ECO:0000313" key="5">
    <source>
        <dbReference type="Proteomes" id="UP001232973"/>
    </source>
</evidence>
<feature type="transmembrane region" description="Helical" evidence="2">
    <location>
        <begin position="242"/>
        <end position="258"/>
    </location>
</feature>
<dbReference type="EMBL" id="JAUSTP010000015">
    <property type="protein sequence ID" value="MDQ0190143.1"/>
    <property type="molecule type" value="Genomic_DNA"/>
</dbReference>
<dbReference type="SMART" id="SM00332">
    <property type="entry name" value="PP2Cc"/>
    <property type="match status" value="1"/>
</dbReference>
<dbReference type="InterPro" id="IPR014221">
    <property type="entry name" value="SpoII_E"/>
</dbReference>
<dbReference type="PANTHER" id="PTHR43156:SF2">
    <property type="entry name" value="STAGE II SPORULATION PROTEIN E"/>
    <property type="match status" value="1"/>
</dbReference>
<dbReference type="SUPFAM" id="SSF81606">
    <property type="entry name" value="PP2C-like"/>
    <property type="match status" value="1"/>
</dbReference>
<dbReference type="InterPro" id="IPR045768">
    <property type="entry name" value="SpoIIE_N"/>
</dbReference>
<dbReference type="NCBIfam" id="TIGR02865">
    <property type="entry name" value="spore_II_E"/>
    <property type="match status" value="1"/>
</dbReference>
<dbReference type="GO" id="GO:0004722">
    <property type="term" value="F:protein serine/threonine phosphatase activity"/>
    <property type="evidence" value="ECO:0007669"/>
    <property type="project" value="UniProtKB-EC"/>
</dbReference>
<dbReference type="InterPro" id="IPR001932">
    <property type="entry name" value="PPM-type_phosphatase-like_dom"/>
</dbReference>
<dbReference type="PANTHER" id="PTHR43156">
    <property type="entry name" value="STAGE II SPORULATION PROTEIN E-RELATED"/>
    <property type="match status" value="1"/>
</dbReference>
<dbReference type="PROSITE" id="PS51746">
    <property type="entry name" value="PPM_2"/>
    <property type="match status" value="1"/>
</dbReference>
<feature type="transmembrane region" description="Helical" evidence="2">
    <location>
        <begin position="56"/>
        <end position="78"/>
    </location>
</feature>
<keyword evidence="5" id="KW-1185">Reference proteome</keyword>
<feature type="transmembrane region" description="Helical" evidence="2">
    <location>
        <begin position="218"/>
        <end position="236"/>
    </location>
</feature>
<protein>
    <submittedName>
        <fullName evidence="4">Stage II sporulation protein E</fullName>
        <ecNumber evidence="4">3.1.3.16</ecNumber>
    </submittedName>
</protein>
<reference evidence="4 5" key="1">
    <citation type="submission" date="2023-07" db="EMBL/GenBank/DDBJ databases">
        <title>Genomic Encyclopedia of Type Strains, Phase IV (KMG-IV): sequencing the most valuable type-strain genomes for metagenomic binning, comparative biology and taxonomic classification.</title>
        <authorList>
            <person name="Goeker M."/>
        </authorList>
    </citation>
    <scope>NUCLEOTIDE SEQUENCE [LARGE SCALE GENOMIC DNA]</scope>
    <source>
        <strain evidence="4 5">DSM 4006</strain>
    </source>
</reference>
<dbReference type="InterPro" id="IPR036457">
    <property type="entry name" value="PPM-type-like_dom_sf"/>
</dbReference>
<gene>
    <name evidence="4" type="ORF">J2S03_002006</name>
</gene>
<accession>A0ABT9XK35</accession>
<feature type="transmembrane region" description="Helical" evidence="2">
    <location>
        <begin position="187"/>
        <end position="211"/>
    </location>
</feature>
<dbReference type="RefSeq" id="WP_274457401.1">
    <property type="nucleotide sequence ID" value="NZ_CP067097.1"/>
</dbReference>
<dbReference type="EC" id="3.1.3.16" evidence="4"/>
<comment type="caution">
    <text evidence="4">The sequence shown here is derived from an EMBL/GenBank/DDBJ whole genome shotgun (WGS) entry which is preliminary data.</text>
</comment>
<dbReference type="InterPro" id="IPR052016">
    <property type="entry name" value="Bact_Sigma-Reg"/>
</dbReference>
<dbReference type="Gene3D" id="3.60.40.10">
    <property type="entry name" value="PPM-type phosphatase domain"/>
    <property type="match status" value="1"/>
</dbReference>
<evidence type="ECO:0000256" key="2">
    <source>
        <dbReference type="SAM" id="Phobius"/>
    </source>
</evidence>
<keyword evidence="2" id="KW-0472">Membrane</keyword>
<feature type="transmembrane region" description="Helical" evidence="2">
    <location>
        <begin position="156"/>
        <end position="175"/>
    </location>
</feature>
<dbReference type="Pfam" id="PF19732">
    <property type="entry name" value="SpoIIE_N"/>
    <property type="match status" value="1"/>
</dbReference>